<reference evidence="1" key="1">
    <citation type="submission" date="2021-04" db="EMBL/GenBank/DDBJ databases">
        <authorList>
            <consortium name="Molecular Ecology Group"/>
        </authorList>
    </citation>
    <scope>NUCLEOTIDE SEQUENCE</scope>
</reference>
<dbReference type="AlphaFoldDB" id="A0A8S3YUZ3"/>
<keyword evidence="2" id="KW-1185">Reference proteome</keyword>
<evidence type="ECO:0000313" key="2">
    <source>
        <dbReference type="Proteomes" id="UP000678393"/>
    </source>
</evidence>
<protein>
    <submittedName>
        <fullName evidence="1">Uncharacterized protein</fullName>
    </submittedName>
</protein>
<accession>A0A8S3YUZ3</accession>
<dbReference type="OrthoDB" id="10002886at2759"/>
<dbReference type="Proteomes" id="UP000678393">
    <property type="component" value="Unassembled WGS sequence"/>
</dbReference>
<dbReference type="EMBL" id="CAJHNH020000931">
    <property type="protein sequence ID" value="CAG5120589.1"/>
    <property type="molecule type" value="Genomic_DNA"/>
</dbReference>
<evidence type="ECO:0000313" key="1">
    <source>
        <dbReference type="EMBL" id="CAG5120589.1"/>
    </source>
</evidence>
<sequence>MEDILGQLARDIITPKFASIKHTANTALDILKDEDKLKKIEAWELREICLQPLLLALESRARKLGHTALVGIQVMFKDDRFRSSMETSDEDKWLPSQVLSVLSLLLNMTVTASWCTSAKTIVKIAQ</sequence>
<proteinExistence type="predicted"/>
<organism evidence="1 2">
    <name type="scientific">Candidula unifasciata</name>
    <dbReference type="NCBI Taxonomy" id="100452"/>
    <lineage>
        <taxon>Eukaryota</taxon>
        <taxon>Metazoa</taxon>
        <taxon>Spiralia</taxon>
        <taxon>Lophotrochozoa</taxon>
        <taxon>Mollusca</taxon>
        <taxon>Gastropoda</taxon>
        <taxon>Heterobranchia</taxon>
        <taxon>Euthyneura</taxon>
        <taxon>Panpulmonata</taxon>
        <taxon>Eupulmonata</taxon>
        <taxon>Stylommatophora</taxon>
        <taxon>Helicina</taxon>
        <taxon>Helicoidea</taxon>
        <taxon>Geomitridae</taxon>
        <taxon>Candidula</taxon>
    </lineage>
</organism>
<feature type="non-terminal residue" evidence="1">
    <location>
        <position position="126"/>
    </location>
</feature>
<gene>
    <name evidence="1" type="ORF">CUNI_LOCUS6147</name>
</gene>
<comment type="caution">
    <text evidence="1">The sequence shown here is derived from an EMBL/GenBank/DDBJ whole genome shotgun (WGS) entry which is preliminary data.</text>
</comment>
<name>A0A8S3YUZ3_9EUPU</name>